<gene>
    <name evidence="1" type="ORF">I598_1914</name>
</gene>
<name>A0A161HQJ0_9MICO</name>
<dbReference type="STRING" id="1300344.I598_1914"/>
<dbReference type="PATRIC" id="fig|1300344.3.peg.1922"/>
<dbReference type="RefSeq" id="WP_068202755.1">
    <property type="nucleotide sequence ID" value="NZ_CP014209.1"/>
</dbReference>
<accession>A0A161HQJ0</accession>
<dbReference type="AlphaFoldDB" id="A0A161HQJ0"/>
<dbReference type="Proteomes" id="UP000076794">
    <property type="component" value="Chromosome"/>
</dbReference>
<evidence type="ECO:0000313" key="1">
    <source>
        <dbReference type="EMBL" id="ANC31462.1"/>
    </source>
</evidence>
<dbReference type="EMBL" id="CP014209">
    <property type="protein sequence ID" value="ANC31462.1"/>
    <property type="molecule type" value="Genomic_DNA"/>
</dbReference>
<proteinExistence type="predicted"/>
<keyword evidence="2" id="KW-1185">Reference proteome</keyword>
<evidence type="ECO:0000313" key="2">
    <source>
        <dbReference type="Proteomes" id="UP000076794"/>
    </source>
</evidence>
<reference evidence="1 2" key="1">
    <citation type="submission" date="2016-01" db="EMBL/GenBank/DDBJ databases">
        <title>Complete genome sequence of a soil Actinobacterium, Isoptericola dokdonensis DS-3.</title>
        <authorList>
            <person name="Kwon S.-K."/>
            <person name="Kim J.F."/>
        </authorList>
    </citation>
    <scope>NUCLEOTIDE SEQUENCE [LARGE SCALE GENOMIC DNA]</scope>
    <source>
        <strain evidence="1 2">DS-3</strain>
    </source>
</reference>
<sequence>MSRRAARAARNDALHQHALEQQEIASSLALHADELAAARVELVGLLHPEVRGPQDGGRASRGEDVPAPIALHVLDTTTQVDEGIHEQYWLAVSALRQQSPATPAWGAPREAAVLRRLKFLADHAQTLTEVDLEQAKAITIRLRNFTHRSRAAAGHVVAPYLRERPCERCGQRSVWVESQNLAQRCSNPACGRTSNGCSTRLLR</sequence>
<organism evidence="1 2">
    <name type="scientific">Isoptericola dokdonensis DS-3</name>
    <dbReference type="NCBI Taxonomy" id="1300344"/>
    <lineage>
        <taxon>Bacteria</taxon>
        <taxon>Bacillati</taxon>
        <taxon>Actinomycetota</taxon>
        <taxon>Actinomycetes</taxon>
        <taxon>Micrococcales</taxon>
        <taxon>Promicromonosporaceae</taxon>
        <taxon>Isoptericola</taxon>
    </lineage>
</organism>
<protein>
    <submittedName>
        <fullName evidence="1">Uncharacterized protein</fullName>
    </submittedName>
</protein>
<dbReference type="KEGG" id="ido:I598_1914"/>